<dbReference type="EMBL" id="SDOX01000036">
    <property type="protein sequence ID" value="TFJ83433.1"/>
    <property type="molecule type" value="Genomic_DNA"/>
</dbReference>
<feature type="compositionally biased region" description="Basic and acidic residues" evidence="9">
    <location>
        <begin position="200"/>
        <end position="212"/>
    </location>
</feature>
<organism evidence="10 11">
    <name type="scientific">Nannochloropsis salina CCMP1776</name>
    <dbReference type="NCBI Taxonomy" id="1027361"/>
    <lineage>
        <taxon>Eukaryota</taxon>
        <taxon>Sar</taxon>
        <taxon>Stramenopiles</taxon>
        <taxon>Ochrophyta</taxon>
        <taxon>Eustigmatophyceae</taxon>
        <taxon>Eustigmatales</taxon>
        <taxon>Monodopsidaceae</taxon>
        <taxon>Microchloropsis</taxon>
        <taxon>Microchloropsis salina</taxon>
    </lineage>
</organism>
<dbReference type="SUPFAM" id="SSF55620">
    <property type="entry name" value="Tetrahydrobiopterin biosynthesis enzymes-like"/>
    <property type="match status" value="1"/>
</dbReference>
<keyword evidence="11" id="KW-1185">Reference proteome</keyword>
<keyword evidence="8" id="KW-0456">Lyase</keyword>
<dbReference type="UniPathway" id="UPA00849">
    <property type="reaction ID" value="UER00819"/>
</dbReference>
<evidence type="ECO:0000256" key="9">
    <source>
        <dbReference type="SAM" id="MobiDB-lite"/>
    </source>
</evidence>
<name>A0A4D9D0H6_9STRA</name>
<dbReference type="GO" id="GO:0046872">
    <property type="term" value="F:metal ion binding"/>
    <property type="evidence" value="ECO:0007669"/>
    <property type="project" value="UniProtKB-KW"/>
</dbReference>
<comment type="caution">
    <text evidence="10">The sequence shown here is derived from an EMBL/GenBank/DDBJ whole genome shotgun (WGS) entry which is preliminary data.</text>
</comment>
<reference evidence="10 11" key="1">
    <citation type="submission" date="2019-01" db="EMBL/GenBank/DDBJ databases">
        <title>Nuclear Genome Assembly of the Microalgal Biofuel strain Nannochloropsis salina CCMP1776.</title>
        <authorList>
            <person name="Hovde B."/>
        </authorList>
    </citation>
    <scope>NUCLEOTIDE SEQUENCE [LARGE SCALE GENOMIC DNA]</scope>
    <source>
        <strain evidence="10 11">CCMP1776</strain>
    </source>
</reference>
<protein>
    <recommendedName>
        <fullName evidence="4">6-pyruvoyltetrahydropterin synthase</fullName>
        <ecNumber evidence="4">4.2.3.12</ecNumber>
    </recommendedName>
</protein>
<dbReference type="PANTHER" id="PTHR12589:SF7">
    <property type="entry name" value="6-PYRUVOYL TETRAHYDROBIOPTERIN SYNTHASE"/>
    <property type="match status" value="1"/>
</dbReference>
<dbReference type="EC" id="4.2.3.12" evidence="4"/>
<dbReference type="AlphaFoldDB" id="A0A4D9D0H6"/>
<evidence type="ECO:0000256" key="4">
    <source>
        <dbReference type="ARBA" id="ARBA00013100"/>
    </source>
</evidence>
<evidence type="ECO:0000256" key="5">
    <source>
        <dbReference type="ARBA" id="ARBA00022723"/>
    </source>
</evidence>
<dbReference type="Gene3D" id="3.30.479.10">
    <property type="entry name" value="6-pyruvoyl tetrahydropterin synthase/QueD"/>
    <property type="match status" value="1"/>
</dbReference>
<dbReference type="InterPro" id="IPR038418">
    <property type="entry name" value="6-PTP_synth/QueD_sf"/>
</dbReference>
<proteinExistence type="inferred from homology"/>
<evidence type="ECO:0000313" key="11">
    <source>
        <dbReference type="Proteomes" id="UP000355283"/>
    </source>
</evidence>
<evidence type="ECO:0000256" key="2">
    <source>
        <dbReference type="ARBA" id="ARBA00005126"/>
    </source>
</evidence>
<dbReference type="GO" id="GO:0003874">
    <property type="term" value="F:6-pyruvoyltetrahydropterin synthase activity"/>
    <property type="evidence" value="ECO:0007669"/>
    <property type="project" value="UniProtKB-EC"/>
</dbReference>
<comment type="cofactor">
    <cofactor evidence="1">
        <name>Zn(2+)</name>
        <dbReference type="ChEBI" id="CHEBI:29105"/>
    </cofactor>
</comment>
<evidence type="ECO:0000256" key="3">
    <source>
        <dbReference type="ARBA" id="ARBA00009164"/>
    </source>
</evidence>
<keyword evidence="6" id="KW-0862">Zinc</keyword>
<evidence type="ECO:0000256" key="7">
    <source>
        <dbReference type="ARBA" id="ARBA00023007"/>
    </source>
</evidence>
<gene>
    <name evidence="10" type="ORF">NSK_005273</name>
</gene>
<accession>A0A4D9D0H6</accession>
<feature type="region of interest" description="Disordered" evidence="9">
    <location>
        <begin position="187"/>
        <end position="224"/>
    </location>
</feature>
<feature type="region of interest" description="Disordered" evidence="9">
    <location>
        <begin position="1"/>
        <end position="30"/>
    </location>
</feature>
<comment type="pathway">
    <text evidence="2">Cofactor biosynthesis; tetrahydrobiopterin biosynthesis; tetrahydrobiopterin from 7,8-dihydroneopterin triphosphate: step 1/3.</text>
</comment>
<evidence type="ECO:0000256" key="8">
    <source>
        <dbReference type="ARBA" id="ARBA00023239"/>
    </source>
</evidence>
<evidence type="ECO:0000256" key="6">
    <source>
        <dbReference type="ARBA" id="ARBA00022833"/>
    </source>
</evidence>
<evidence type="ECO:0000256" key="1">
    <source>
        <dbReference type="ARBA" id="ARBA00001947"/>
    </source>
</evidence>
<dbReference type="GO" id="GO:0006729">
    <property type="term" value="P:tetrahydrobiopterin biosynthetic process"/>
    <property type="evidence" value="ECO:0007669"/>
    <property type="project" value="UniProtKB-UniPathway"/>
</dbReference>
<dbReference type="OrthoDB" id="14045at2759"/>
<comment type="similarity">
    <text evidence="3">Belongs to the PTPS family.</text>
</comment>
<evidence type="ECO:0000313" key="10">
    <source>
        <dbReference type="EMBL" id="TFJ83433.1"/>
    </source>
</evidence>
<dbReference type="PANTHER" id="PTHR12589">
    <property type="entry name" value="PYRUVOYL TETRAHYDROBIOPTERIN SYNTHASE"/>
    <property type="match status" value="1"/>
</dbReference>
<dbReference type="Proteomes" id="UP000355283">
    <property type="component" value="Unassembled WGS sequence"/>
</dbReference>
<keyword evidence="5" id="KW-0479">Metal-binding</keyword>
<keyword evidence="7" id="KW-0783">Tetrahydrobiopterin biosynthesis</keyword>
<dbReference type="InterPro" id="IPR007115">
    <property type="entry name" value="6-PTP_synth/QueD"/>
</dbReference>
<dbReference type="Pfam" id="PF01242">
    <property type="entry name" value="PTPS"/>
    <property type="match status" value="1"/>
</dbReference>
<sequence>MPSSLSSSACKTSAVAGRSESAKEEEEEEEFESVPSTFYHLSLLYQRYLIDFGDIKLVTRALCKELNERFLCPTRSDVIQIDVEGPRISLACEDGALFVLPTADCAMLPVVHSTAEELAQYFWHRLTTSFSVDRLLSRGIHTLQIMVAEAPKQEGCYTRRLTSPPLSFLDEGVRGRAAEVLEPKPCIGRKEVGGGQGVDGGKEREEGERQDSGLEGVEGWDQLK</sequence>